<dbReference type="InterPro" id="IPR003591">
    <property type="entry name" value="Leu-rich_rpt_typical-subtyp"/>
</dbReference>
<feature type="domain" description="REJ" evidence="22">
    <location>
        <begin position="2106"/>
        <end position="2789"/>
    </location>
</feature>
<evidence type="ECO:0000256" key="16">
    <source>
        <dbReference type="SAM" id="MobiDB-lite"/>
    </source>
</evidence>
<dbReference type="InterPro" id="IPR057244">
    <property type="entry name" value="GAIN_B"/>
</dbReference>
<feature type="transmembrane region" description="Helical" evidence="17">
    <location>
        <begin position="3505"/>
        <end position="3527"/>
    </location>
</feature>
<feature type="domain" description="PKD" evidence="19">
    <location>
        <begin position="2020"/>
        <end position="2101"/>
    </location>
</feature>
<dbReference type="GO" id="GO:0005261">
    <property type="term" value="F:monoatomic cation channel activity"/>
    <property type="evidence" value="ECO:0007669"/>
    <property type="project" value="TreeGrafter"/>
</dbReference>
<dbReference type="Proteomes" id="UP001066276">
    <property type="component" value="Chromosome 10"/>
</dbReference>
<feature type="region of interest" description="Disordered" evidence="16">
    <location>
        <begin position="4241"/>
        <end position="4286"/>
    </location>
</feature>
<evidence type="ECO:0000259" key="19">
    <source>
        <dbReference type="PROSITE" id="PS50093"/>
    </source>
</evidence>
<keyword evidence="12" id="KW-1015">Disulfide bond</keyword>
<dbReference type="PANTHER" id="PTHR46730">
    <property type="entry name" value="POLYCYSTIN-1"/>
    <property type="match status" value="1"/>
</dbReference>
<dbReference type="CDD" id="cd00146">
    <property type="entry name" value="PKD"/>
    <property type="match status" value="11"/>
</dbReference>
<dbReference type="InterPro" id="IPR006228">
    <property type="entry name" value="Polycystin_cat"/>
</dbReference>
<dbReference type="NCBIfam" id="TIGR00864">
    <property type="entry name" value="PCC"/>
    <property type="match status" value="1"/>
</dbReference>
<comment type="similarity">
    <text evidence="3">Belongs to the polycystin family.</text>
</comment>
<feature type="domain" description="PKD" evidence="19">
    <location>
        <begin position="1273"/>
        <end position="1346"/>
    </location>
</feature>
<keyword evidence="7" id="KW-0732">Signal</keyword>
<evidence type="ECO:0000256" key="3">
    <source>
        <dbReference type="ARBA" id="ARBA00007200"/>
    </source>
</evidence>
<evidence type="ECO:0000313" key="24">
    <source>
        <dbReference type="EMBL" id="KAJ1096021.1"/>
    </source>
</evidence>
<dbReference type="SMART" id="SM00308">
    <property type="entry name" value="LH2"/>
    <property type="match status" value="1"/>
</dbReference>
<evidence type="ECO:0000256" key="1">
    <source>
        <dbReference type="ARBA" id="ARBA00004138"/>
    </source>
</evidence>
<comment type="caution">
    <text evidence="15">Lacks conserved residue(s) required for the propagation of feature annotation.</text>
</comment>
<evidence type="ECO:0000256" key="13">
    <source>
        <dbReference type="ARBA" id="ARBA00023180"/>
    </source>
</evidence>
<dbReference type="InterPro" id="IPR001304">
    <property type="entry name" value="C-type_lectin-like"/>
</dbReference>
<keyword evidence="5" id="KW-0433">Leucine-rich repeat</keyword>
<dbReference type="SUPFAM" id="SSF49299">
    <property type="entry name" value="PKD domain"/>
    <property type="match status" value="12"/>
</dbReference>
<dbReference type="InterPro" id="IPR000483">
    <property type="entry name" value="Cys-rich_flank_reg_C"/>
</dbReference>
<feature type="domain" description="PKD" evidence="19">
    <location>
        <begin position="921"/>
        <end position="977"/>
    </location>
</feature>
<feature type="transmembrane region" description="Helical" evidence="17">
    <location>
        <begin position="3271"/>
        <end position="3293"/>
    </location>
</feature>
<feature type="compositionally biased region" description="Low complexity" evidence="16">
    <location>
        <begin position="4144"/>
        <end position="4153"/>
    </location>
</feature>
<evidence type="ECO:0000256" key="11">
    <source>
        <dbReference type="ARBA" id="ARBA00023136"/>
    </source>
</evidence>
<evidence type="ECO:0000256" key="12">
    <source>
        <dbReference type="ARBA" id="ARBA00023157"/>
    </source>
</evidence>
<feature type="region of interest" description="Disordered" evidence="16">
    <location>
        <begin position="4303"/>
        <end position="4330"/>
    </location>
</feature>
<keyword evidence="8" id="KW-0677">Repeat</keyword>
<keyword evidence="9 17" id="KW-1133">Transmembrane helix</keyword>
<dbReference type="PANTHER" id="PTHR46730:SF3">
    <property type="entry name" value="POLYCYSTIN-1"/>
    <property type="match status" value="1"/>
</dbReference>
<dbReference type="Pfam" id="PF20519">
    <property type="entry name" value="Polycystin_dom"/>
    <property type="match status" value="1"/>
</dbReference>
<dbReference type="FunFam" id="2.60.60.20:FF:000012">
    <property type="entry name" value="polycystin-1 isoform X2"/>
    <property type="match status" value="1"/>
</dbReference>
<dbReference type="Pfam" id="PF08016">
    <property type="entry name" value="PKD_channel"/>
    <property type="match status" value="1"/>
</dbReference>
<feature type="domain" description="PKD" evidence="19">
    <location>
        <begin position="1797"/>
        <end position="1854"/>
    </location>
</feature>
<keyword evidence="11 17" id="KW-0472">Membrane</keyword>
<dbReference type="Gene3D" id="2.60.40.10">
    <property type="entry name" value="Immunoglobulins"/>
    <property type="match status" value="6"/>
</dbReference>
<feature type="domain" description="PKD" evidence="19">
    <location>
        <begin position="1370"/>
        <end position="1430"/>
    </location>
</feature>
<dbReference type="PROSITE" id="PS51212">
    <property type="entry name" value="WSC"/>
    <property type="match status" value="1"/>
</dbReference>
<dbReference type="InterPro" id="IPR014010">
    <property type="entry name" value="REJ_dom"/>
</dbReference>
<dbReference type="Gene3D" id="3.10.100.10">
    <property type="entry name" value="Mannose-Binding Protein A, subunit A"/>
    <property type="match status" value="1"/>
</dbReference>
<dbReference type="InterPro" id="IPR001611">
    <property type="entry name" value="Leu-rich_rpt"/>
</dbReference>
<dbReference type="Pfam" id="PF00059">
    <property type="entry name" value="Lectin_C"/>
    <property type="match status" value="1"/>
</dbReference>
<dbReference type="InterPro" id="IPR000601">
    <property type="entry name" value="PKD_dom"/>
</dbReference>
<dbReference type="PROSITE" id="PS50221">
    <property type="entry name" value="GAIN_B"/>
    <property type="match status" value="1"/>
</dbReference>
<dbReference type="InterPro" id="IPR022409">
    <property type="entry name" value="PKD/Chitinase_dom"/>
</dbReference>
<gene>
    <name evidence="24" type="ORF">NDU88_001170</name>
</gene>
<evidence type="ECO:0000256" key="8">
    <source>
        <dbReference type="ARBA" id="ARBA00022737"/>
    </source>
</evidence>
<dbReference type="SMART" id="SM00303">
    <property type="entry name" value="GPS"/>
    <property type="match status" value="1"/>
</dbReference>
<feature type="transmembrane region" description="Helical" evidence="17">
    <location>
        <begin position="3900"/>
        <end position="3920"/>
    </location>
</feature>
<feature type="transmembrane region" description="Helical" evidence="17">
    <location>
        <begin position="3231"/>
        <end position="3251"/>
    </location>
</feature>
<sequence>MDLRLDLAYCCIPSEIISVTFFAWTIQKSTLDLSHNGIAFLDEQFFEPLTSLEHLDLSNNQISSLKDGIFDHLFNLTEINLSSNPFLCDCKLSWIPSWLEDKQVTVLHPWDTKCHQPDHLSGLPLLNVSFSNASCDADYIACLPNNHTGIPAIVALSPVSAGNATPESCAAQCFAGDWTHGAVDQHARCLCGNQLPAETSLGCCPMCTEVSPSKHCGPSLIPTVFPSQLSVNLAPLHNPYSILEVVSLSAYVPITSGILQWNFGDGTVLTSTTSHETFHQYVLPGYYNLTVSLNLWDKVVSDQAVVEVEAPPENVALQCPSPVKTNSSLDLNITVRGGTNLAAVYSITNEEGERAAPTCPPGGTFFSGNNHCYRLIVDKADWFDAQRFCQNNGNGDLAVVGSPEVQNFLISHIISGLSVWIRFNDSLRGDNAPGGDGLDLESCQNWLPGEPHPSQADRCVRMGPKAQCNTDLCSSKQNYVCEYKPEEFQWNAEYFMAGNPVFGTQDILQDLTKTNNISIPAELVEVMLFPNISFTQEVSLTAFEIVTQDLLQPTQMRFQVYAVRCEEEGYEEEEGSATHDEFATQTPMFPNTTNLVLLDCFDGMQWCPFTNTCAPVDSDCVPGEGGNDSNTSFHHENGSLPCYALVAEWLFVVPSGKSARYLISLQGDSVLVGQNHTFGIQHDATPGTFLQCGTNKATQQGQGFFSFNHSNWLADIPRGGTVGNWKNDMACLFRVISTEQSVSPVFGDLPYSVLPRPGLYTLEASVKNNVSTTNVSCQFQVISPISGLQVIYPPVQSGIVYGAKNQTFVVLKILSGGVNSLAVWEQGNQTSLFQETCPPDVTPLVSECSRQTNDTWFSVIPLKSLGEGVTLVRITAKNVLSSQNISISVKEEEPIRGLTAQPNPESRVLLNNRVSYQAMVEAGSDATFKWTVDDKPSFTYYNIVFNVIYQSAAVYKLTLTASNHVSNVSISYNVTVEKMNKMKDLVAFGVPAITTQGVPLDLSASVLVDSAVDASFRWTFGDGCQDFGHFKPPYNQSFPIPNPAIHQILIEHSVTHVYQEPGEYMLTIVVANKYENLTQRIPVHVYSYLVNGTLTADEEVLVAGRPIGFEVQLLPFPHGALLTWDFGDGSAIWEGTLTQVNHTYNSSGVYSVSVMANNTISKLMVVQDFQVWEEITGLNISSDEVTEKGMLMMVNASVETGDNITWVFEMGDGKFLQMTQPSVQHVYTKEGNYTINVTATNIVNTLSQSTQVRVFVLEVLKIEPSSCILENSEVTLIAHVSGDYTNYIFDWTFGDGSPNVSIYGNSMVVHNFTQSGIFPLCLILSSKVNKAHYFTTFCVEPEIINVTVVSVTPFVIFGEECQFQVYVFPPYQYRYIWNFGTNDSVRSSGTEVNYTYRNPGLYLVTVTVFNNISSNNDTTFVEVQEPVGTPTIQHNGTRVLELEQVYLFTATGNATNVRYQWDFGDGTKQMGQLTTHAYNNTGSFTVTLLSYNDVSCHEATLNLTVKRRVQGLAINASRTVVPLNGSVNFIADLLAGDDVRYSWILCDRCTAIVGSSTICYTFRSIGTFNVIVIAENEISSQQDSIFIYVLQYIEALQIIANEVLDDCCFPTNRTLSLQAVVGEGTNISYTWTVLNNNEPVQTSSGKVLLLISQEAVTYSVILKATNMLGSSTVNRTVEFVECVSEVRLNAFPNPVAVNMSVNISATVSSGTSLIYTWYLPGQNIISTLQSFITYVFNNPGITEVTIVVENQLGSSNATIPIFVQEPVTGLRFLAVDHHGDYVPSASLILFRGEIERGTNVSWKWELPNSSMDGPVAAVPFPVAGFFIIVLNASNDVSYAIATKNITVEDKIQGLELIVSRNVVEPGENVTFMISMFSGSSVSYYLSISGDCFVLSSPTYTHEFMKIGDYHVTVIVQNQVSIAQTSVVISVLETIQNLGILNCCDPGMPTGLEKTFTAEVSNGSLVAYTWQFDLQNHSVTSLAGQSVSFTPDAAGLLKIHLSASNRLGGQNITRMIKVQDQIIQVVINPVNTFVNRTVLFEVSVLPSSWEVVFYWIFGDGSPRQSSTTASTNYTYLLPGDYLLEVNATNLISFFVAQSTITVRTLECEEPEVQLVLPPQIIMKRSQRNYIEAEINLRGCISYQTEHLWEIYRASSCLNFHKSDQVHLPSVDVSRPQLVIPKLALDIGDYCFVFAVSFGDTPLSNSIFANVTMMPSKLVPIIDGGSYRVWSNSRHLVLDGEKSYDPNLEDEDQTPLNHTWTCTSLSRGSSSWCDADLNKSGIIVIPKDKLEAGVEYTFDLTISKPGRHPESTNQTVLIKRGSMPIVSLKCVSCKAQSVYEVSKSSYLYLEGSCRNCQGDASTGRWTAQSFNNRSFPLDNSTTTTGNTGMNLVLRQGFLKDGEGYTFTLHVTDPSMDEEGYASIDLLPNSPPAGGQCIIFPNDTVHALTTKVHFECTGWKDSEDEGASLVFSLIVTRCKLGHCDKFCVYKGSRSEHSAFLPPGFHQKHFLVDLSVVVQDQKGAAIVALNRSLVISLPSPPDGFPSLAHWLYNLTETTLSGLVKQGDPLIVTEYSLALITVLNEYEGVGRWDLNSSSERELRLRTRANITHTLINLRVNNVDDIQQIAAALAQCTVASEEHVCGSCQRRTLSKMEAMMDILQNETTQGTMTPTTIADNILNIMGDLIHLVNTDSGLKTGDVCSNAHSLSVASKAYNLSSDLMQILMKGRVLNEEPLKLEGGEIVAQGKRSDPLNLLCYSQKPGCQFSIPEAFNSTFSDQPDVIQVIFGLKSNPFPFGYIHNYTVSTKVASMVFHTHNGTQIPVESLETGKAITVMITNSTVDSNITAGNTTIEGRGSVNVVIQTSVGNREAGLHIRVTYKVLDERYLYSEKEPFITAYLHESANPNEYNCSDMKKIHAEDFQGSDHKLYTFLVFPGGQGTAEEHHVNITNHYRWSAVEVTVGLYTSLCQYFNENEKRWETEGMAALEDTSPEQAVCLTHHLTSFGASLFVPPSSVHFIFPPPPPGINYIVLLTCAVCFVTYSVAAIIVHKLDLIDVNRVGVIPFCGKSGFFKYEILVKTGWGRGSGTTAHVGINLYGVEDKSGHRHLDGEGSFHRNSLDVFQIATERSLGSLWKIRIWHDNKGLSPSWYLQHVIVKDLQSGKRYFFLANDWLSVGREGRGHMVEKEVLAASDTDLRKFSRIFVAELQRGFSEKHVWLSMWDRPPRSRFTRVQRATCCWLLIFLFFCANAVWYGVVGDVRHSDEAISRKLSVSVDTVAVGLVSSAIVYLPYLFVSFLFRMARSKLSVKQPLTYFDQQSLEIDDYLDSPMVESSFLTFPGVQGETFSDQTRTDLTLEDTKSLIRWPSNEGLLNWPDLLSDPSIMGSTIQRLKRGRASRHLGIDAPVPSMEEDSVSFAVTQAQSRFLLASDGASALSAPHELGLYTRTETHLLTGLAGVFTDKTETIAMQKLNEKGQSLKSTAREVSRSAKSTRTVLSDAFRKRLFPSWCTHLAHTLSFLLFATCIGVSIWIGVGFPSSVGLMWLISGIFSFLSSFLLLEPVKVLFEALYFALVAKRLHPEEDDTLVESPLVQHVSEKVNKVRPPQGFALFQAKEEAKKVKRLHRMLKKFLVYMLFFLVVLLTNYGDAPRHSNVFLLQSSTKQELGSEKFLRIKRSDEFWAWISQVLLPGLYNNQSGREPFSPLLGAVRLRQVRLKKECQRTVGDLQSEAALPALTPKCSRKTEQFDTETYSAGWEARAENFLSSWAYSPTELPGVWYWGYLSLYDSSGYIQELGSSFEESKFLLEKLQQQHWINNQTMAVFVELSQYNPAVALHTVVTLLLEFPFTGQVLPSMDVQSFPLLRLSGEVHLLLIMMVFLMAFVVYFVISESLAVKKEGSGYFTVFWNYVQWLLIVLTICTVIVHMSRAGLADQQWARYVQDRRRFTNFYQIAILSTVFNCLAASLLFILTIQAAHQLRFIRQWSIFGKTLRKSSRELFCAWVAFLILALAYAQLGFLLFSSDSRPFHSFGASLLTMFDVIRGSVTLHLDLPFYPSLNHIYCLSYVVLQSWILLRLFVATLVHNFSQVRHSMYRPAYDPQDYEMVQLFLRRLRMWMGISKVKEFRHTVRFEGMEPLPSRSSSDTKSLCGPTPSAASDTSSASLSSSQLDSLSTVTVSDHPEVDANIQRLLPVLETLLVHFDRVNEATEDVYQMECQLAEAQSRITKKKYVRMTEDLLARYCLANNYHLAQGRHRRGTSPNRASPGLRPQSLRAPRIPAVSASQYQGGSPGSLRGRTAHTLMGVEAVSALLPHQKTYSEGAPTKKRKSFRNKNKVHPSVG</sequence>
<feature type="domain" description="C-type lectin" evidence="18">
    <location>
        <begin position="368"/>
        <end position="482"/>
    </location>
</feature>
<dbReference type="Pfam" id="PF13855">
    <property type="entry name" value="LRR_8"/>
    <property type="match status" value="1"/>
</dbReference>
<comment type="caution">
    <text evidence="24">The sequence shown here is derived from an EMBL/GenBank/DDBJ whole genome shotgun (WGS) entry which is preliminary data.</text>
</comment>
<evidence type="ECO:0000259" key="23">
    <source>
        <dbReference type="PROSITE" id="PS51212"/>
    </source>
</evidence>
<feature type="domain" description="PKD" evidence="19">
    <location>
        <begin position="1199"/>
        <end position="1256"/>
    </location>
</feature>
<keyword evidence="25" id="KW-1185">Reference proteome</keyword>
<keyword evidence="4" id="KW-1003">Cell membrane</keyword>
<dbReference type="SMART" id="SM00369">
    <property type="entry name" value="LRR_TYP"/>
    <property type="match status" value="2"/>
</dbReference>
<feature type="domain" description="WSC" evidence="23">
    <location>
        <begin position="136"/>
        <end position="228"/>
    </location>
</feature>
<dbReference type="SMART" id="SM00034">
    <property type="entry name" value="CLECT"/>
    <property type="match status" value="1"/>
</dbReference>
<accession>A0AAV7LWU7</accession>
<dbReference type="Gene3D" id="3.80.10.10">
    <property type="entry name" value="Ribonuclease Inhibitor"/>
    <property type="match status" value="1"/>
</dbReference>
<dbReference type="Pfam" id="PF00801">
    <property type="entry name" value="PKD"/>
    <property type="match status" value="12"/>
</dbReference>
<dbReference type="Gene3D" id="2.60.60.20">
    <property type="entry name" value="PLAT/LH2 domain"/>
    <property type="match status" value="1"/>
</dbReference>
<feature type="transmembrane region" description="Helical" evidence="17">
    <location>
        <begin position="3861"/>
        <end position="3880"/>
    </location>
</feature>
<evidence type="ECO:0000256" key="6">
    <source>
        <dbReference type="ARBA" id="ARBA00022692"/>
    </source>
</evidence>
<dbReference type="InterPro" id="IPR002859">
    <property type="entry name" value="PKD/REJ-like"/>
</dbReference>
<evidence type="ECO:0000256" key="9">
    <source>
        <dbReference type="ARBA" id="ARBA00022989"/>
    </source>
</evidence>
<dbReference type="InterPro" id="IPR036392">
    <property type="entry name" value="PLAT/LH2_dom_sf"/>
</dbReference>
<evidence type="ECO:0000256" key="5">
    <source>
        <dbReference type="ARBA" id="ARBA00022614"/>
    </source>
</evidence>
<evidence type="ECO:0000259" key="18">
    <source>
        <dbReference type="PROSITE" id="PS50041"/>
    </source>
</evidence>
<evidence type="ECO:0000259" key="22">
    <source>
        <dbReference type="PROSITE" id="PS51111"/>
    </source>
</evidence>
<dbReference type="Pfam" id="PF02010">
    <property type="entry name" value="REJ"/>
    <property type="match status" value="1"/>
</dbReference>
<dbReference type="PROSITE" id="PS51111">
    <property type="entry name" value="REJ"/>
    <property type="match status" value="1"/>
</dbReference>
<proteinExistence type="inferred from homology"/>
<keyword evidence="14" id="KW-0966">Cell projection</keyword>
<evidence type="ECO:0000256" key="15">
    <source>
        <dbReference type="PROSITE-ProRule" id="PRU00152"/>
    </source>
</evidence>
<organism evidence="24 25">
    <name type="scientific">Pleurodeles waltl</name>
    <name type="common">Iberian ribbed newt</name>
    <dbReference type="NCBI Taxonomy" id="8319"/>
    <lineage>
        <taxon>Eukaryota</taxon>
        <taxon>Metazoa</taxon>
        <taxon>Chordata</taxon>
        <taxon>Craniata</taxon>
        <taxon>Vertebrata</taxon>
        <taxon>Euteleostomi</taxon>
        <taxon>Amphibia</taxon>
        <taxon>Batrachia</taxon>
        <taxon>Caudata</taxon>
        <taxon>Salamandroidea</taxon>
        <taxon>Salamandridae</taxon>
        <taxon>Pleurodelinae</taxon>
        <taxon>Pleurodeles</taxon>
    </lineage>
</organism>
<dbReference type="InterPro" id="IPR046791">
    <property type="entry name" value="Polycystin_dom"/>
</dbReference>
<dbReference type="GO" id="GO:0005886">
    <property type="term" value="C:plasma membrane"/>
    <property type="evidence" value="ECO:0007669"/>
    <property type="project" value="UniProtKB-SubCell"/>
</dbReference>
<evidence type="ECO:0008006" key="26">
    <source>
        <dbReference type="Google" id="ProtNLM"/>
    </source>
</evidence>
<dbReference type="CDD" id="cd00037">
    <property type="entry name" value="CLECT"/>
    <property type="match status" value="1"/>
</dbReference>
<dbReference type="SUPFAM" id="SSF49723">
    <property type="entry name" value="Lipase/lipooxygenase domain (PLAT/LH2 domain)"/>
    <property type="match status" value="1"/>
</dbReference>
<dbReference type="InterPro" id="IPR000203">
    <property type="entry name" value="GPS"/>
</dbReference>
<dbReference type="InterPro" id="IPR013122">
    <property type="entry name" value="PKD1_2_channel"/>
</dbReference>
<dbReference type="Pfam" id="PF01477">
    <property type="entry name" value="PLAT"/>
    <property type="match status" value="1"/>
</dbReference>
<feature type="domain" description="PKD" evidence="19">
    <location>
        <begin position="260"/>
        <end position="294"/>
    </location>
</feature>
<dbReference type="Gene3D" id="1.10.287.70">
    <property type="match status" value="1"/>
</dbReference>
<feature type="compositionally biased region" description="Basic residues" evidence="16">
    <location>
        <begin position="4313"/>
        <end position="4330"/>
    </location>
</feature>
<feature type="region of interest" description="Disordered" evidence="16">
    <location>
        <begin position="4126"/>
        <end position="4153"/>
    </location>
</feature>
<reference evidence="24" key="1">
    <citation type="journal article" date="2022" name="bioRxiv">
        <title>Sequencing and chromosome-scale assembly of the giantPleurodeles waltlgenome.</title>
        <authorList>
            <person name="Brown T."/>
            <person name="Elewa A."/>
            <person name="Iarovenko S."/>
            <person name="Subramanian E."/>
            <person name="Araus A.J."/>
            <person name="Petzold A."/>
            <person name="Susuki M."/>
            <person name="Suzuki K.-i.T."/>
            <person name="Hayashi T."/>
            <person name="Toyoda A."/>
            <person name="Oliveira C."/>
            <person name="Osipova E."/>
            <person name="Leigh N.D."/>
            <person name="Simon A."/>
            <person name="Yun M.H."/>
        </authorList>
    </citation>
    <scope>NUCLEOTIDE SEQUENCE</scope>
    <source>
        <strain evidence="24">20211129_DDA</strain>
        <tissue evidence="24">Liver</tissue>
    </source>
</reference>
<keyword evidence="13" id="KW-0325">Glycoprotein</keyword>
<evidence type="ECO:0000256" key="4">
    <source>
        <dbReference type="ARBA" id="ARBA00022475"/>
    </source>
</evidence>
<feature type="domain" description="PKD" evidence="19">
    <location>
        <begin position="1117"/>
        <end position="1161"/>
    </location>
</feature>
<dbReference type="InterPro" id="IPR016187">
    <property type="entry name" value="CTDL_fold"/>
</dbReference>
<dbReference type="InterPro" id="IPR000434">
    <property type="entry name" value="PC1"/>
</dbReference>
<feature type="domain" description="PKD" evidence="19">
    <location>
        <begin position="1708"/>
        <end position="1770"/>
    </location>
</feature>
<dbReference type="InterPro" id="IPR035986">
    <property type="entry name" value="PKD_dom_sf"/>
</dbReference>
<evidence type="ECO:0000259" key="21">
    <source>
        <dbReference type="PROSITE" id="PS50221"/>
    </source>
</evidence>
<evidence type="ECO:0000256" key="10">
    <source>
        <dbReference type="ARBA" id="ARBA00023069"/>
    </source>
</evidence>
<feature type="domain" description="PKD" evidence="19">
    <location>
        <begin position="1448"/>
        <end position="1512"/>
    </location>
</feature>
<feature type="transmembrane region" description="Helical" evidence="17">
    <location>
        <begin position="3533"/>
        <end position="3552"/>
    </location>
</feature>
<dbReference type="SUPFAM" id="SSF56436">
    <property type="entry name" value="C-type lectin-like"/>
    <property type="match status" value="1"/>
</dbReference>
<evidence type="ECO:0000256" key="17">
    <source>
        <dbReference type="SAM" id="Phobius"/>
    </source>
</evidence>
<dbReference type="InterPro" id="IPR013783">
    <property type="entry name" value="Ig-like_fold"/>
</dbReference>
<evidence type="ECO:0000256" key="2">
    <source>
        <dbReference type="ARBA" id="ARBA00004651"/>
    </source>
</evidence>
<feature type="transmembrane region" description="Helical" evidence="17">
    <location>
        <begin position="3024"/>
        <end position="3044"/>
    </location>
</feature>
<protein>
    <recommendedName>
        <fullName evidence="26">Polycystin 1, transient receptor potential channel interacting</fullName>
    </recommendedName>
</protein>
<dbReference type="SUPFAM" id="SSF52058">
    <property type="entry name" value="L domain-like"/>
    <property type="match status" value="1"/>
</dbReference>
<dbReference type="CDD" id="cd01752">
    <property type="entry name" value="PLAT_polycystin"/>
    <property type="match status" value="1"/>
</dbReference>
<dbReference type="GO" id="GO:0006816">
    <property type="term" value="P:calcium ion transport"/>
    <property type="evidence" value="ECO:0007669"/>
    <property type="project" value="TreeGrafter"/>
</dbReference>
<dbReference type="SMART" id="SM00089">
    <property type="entry name" value="PKD"/>
    <property type="match status" value="15"/>
</dbReference>
<dbReference type="GO" id="GO:0005929">
    <property type="term" value="C:cilium"/>
    <property type="evidence" value="ECO:0007669"/>
    <property type="project" value="UniProtKB-SubCell"/>
</dbReference>
<keyword evidence="10" id="KW-0969">Cilium</keyword>
<dbReference type="PROSITE" id="PS50095">
    <property type="entry name" value="PLAT"/>
    <property type="match status" value="1"/>
</dbReference>
<dbReference type="EMBL" id="JANPWB010000014">
    <property type="protein sequence ID" value="KAJ1096021.1"/>
    <property type="molecule type" value="Genomic_DNA"/>
</dbReference>
<comment type="subcellular location">
    <subcellularLocation>
        <location evidence="2">Cell membrane</location>
        <topology evidence="2">Multi-pass membrane protein</topology>
    </subcellularLocation>
    <subcellularLocation>
        <location evidence="1">Cell projection</location>
        <location evidence="1">Cilium</location>
    </subcellularLocation>
</comment>
<feature type="transmembrane region" description="Helical" evidence="17">
    <location>
        <begin position="3990"/>
        <end position="4011"/>
    </location>
</feature>
<feature type="domain" description="PLAT" evidence="20">
    <location>
        <begin position="3067"/>
        <end position="3182"/>
    </location>
</feature>
<dbReference type="InterPro" id="IPR042060">
    <property type="entry name" value="PLAT_polycystin1"/>
</dbReference>
<evidence type="ECO:0000259" key="20">
    <source>
        <dbReference type="PROSITE" id="PS50095"/>
    </source>
</evidence>
<dbReference type="PROSITE" id="PS51450">
    <property type="entry name" value="LRR"/>
    <property type="match status" value="1"/>
</dbReference>
<dbReference type="PROSITE" id="PS50093">
    <property type="entry name" value="PKD"/>
    <property type="match status" value="11"/>
</dbReference>
<evidence type="ECO:0000256" key="7">
    <source>
        <dbReference type="ARBA" id="ARBA00022729"/>
    </source>
</evidence>
<feature type="transmembrane region" description="Helical" evidence="17">
    <location>
        <begin position="4049"/>
        <end position="4073"/>
    </location>
</feature>
<dbReference type="InterPro" id="IPR016186">
    <property type="entry name" value="C-type_lectin-like/link_sf"/>
</dbReference>
<dbReference type="PRINTS" id="PR00500">
    <property type="entry name" value="POLYCYSTIN1"/>
</dbReference>
<feature type="domain" description="GAIN-B" evidence="21">
    <location>
        <begin position="2828"/>
        <end position="3012"/>
    </location>
</feature>
<feature type="transmembrane region" description="Helical" evidence="17">
    <location>
        <begin position="3623"/>
        <end position="3639"/>
    </location>
</feature>
<dbReference type="SMART" id="SM00082">
    <property type="entry name" value="LRRCT"/>
    <property type="match status" value="1"/>
</dbReference>
<keyword evidence="6 17" id="KW-0812">Transmembrane</keyword>
<feature type="transmembrane region" description="Helical" evidence="17">
    <location>
        <begin position="3940"/>
        <end position="3963"/>
    </location>
</feature>
<feature type="domain" description="PKD" evidence="19">
    <location>
        <begin position="1013"/>
        <end position="1085"/>
    </location>
</feature>
<dbReference type="InterPro" id="IPR001024">
    <property type="entry name" value="PLAT/LH2_dom"/>
</dbReference>
<evidence type="ECO:0000256" key="14">
    <source>
        <dbReference type="ARBA" id="ARBA00023273"/>
    </source>
</evidence>
<evidence type="ECO:0000313" key="25">
    <source>
        <dbReference type="Proteomes" id="UP001066276"/>
    </source>
</evidence>
<dbReference type="PROSITE" id="PS50041">
    <property type="entry name" value="C_TYPE_LECTIN_2"/>
    <property type="match status" value="1"/>
</dbReference>
<dbReference type="InterPro" id="IPR002889">
    <property type="entry name" value="WSC_carb-bd"/>
</dbReference>
<name>A0AAV7LWU7_PLEWA</name>
<dbReference type="InterPro" id="IPR032675">
    <property type="entry name" value="LRR_dom_sf"/>
</dbReference>